<organism evidence="2 3">
    <name type="scientific">Scyliorhinus torazame</name>
    <name type="common">Cloudy catshark</name>
    <name type="synonym">Catulus torazame</name>
    <dbReference type="NCBI Taxonomy" id="75743"/>
    <lineage>
        <taxon>Eukaryota</taxon>
        <taxon>Metazoa</taxon>
        <taxon>Chordata</taxon>
        <taxon>Craniata</taxon>
        <taxon>Vertebrata</taxon>
        <taxon>Chondrichthyes</taxon>
        <taxon>Elasmobranchii</taxon>
        <taxon>Galeomorphii</taxon>
        <taxon>Galeoidea</taxon>
        <taxon>Carcharhiniformes</taxon>
        <taxon>Scyliorhinidae</taxon>
        <taxon>Scyliorhinus</taxon>
    </lineage>
</organism>
<evidence type="ECO:0000256" key="1">
    <source>
        <dbReference type="SAM" id="Coils"/>
    </source>
</evidence>
<reference evidence="2 3" key="1">
    <citation type="journal article" date="2018" name="Nat. Ecol. Evol.">
        <title>Shark genomes provide insights into elasmobranch evolution and the origin of vertebrates.</title>
        <authorList>
            <person name="Hara Y"/>
            <person name="Yamaguchi K"/>
            <person name="Onimaru K"/>
            <person name="Kadota M"/>
            <person name="Koyanagi M"/>
            <person name="Keeley SD"/>
            <person name="Tatsumi K"/>
            <person name="Tanaka K"/>
            <person name="Motone F"/>
            <person name="Kageyama Y"/>
            <person name="Nozu R"/>
            <person name="Adachi N"/>
            <person name="Nishimura O"/>
            <person name="Nakagawa R"/>
            <person name="Tanegashima C"/>
            <person name="Kiyatake I"/>
            <person name="Matsumoto R"/>
            <person name="Murakumo K"/>
            <person name="Nishida K"/>
            <person name="Terakita A"/>
            <person name="Kuratani S"/>
            <person name="Sato K"/>
            <person name="Hyodo S Kuraku.S."/>
        </authorList>
    </citation>
    <scope>NUCLEOTIDE SEQUENCE [LARGE SCALE GENOMIC DNA]</scope>
</reference>
<keyword evidence="1" id="KW-0175">Coiled coil</keyword>
<dbReference type="EMBL" id="BFAA01006972">
    <property type="protein sequence ID" value="GCB66227.1"/>
    <property type="molecule type" value="Genomic_DNA"/>
</dbReference>
<dbReference type="AlphaFoldDB" id="A0A401NZD3"/>
<evidence type="ECO:0000313" key="3">
    <source>
        <dbReference type="Proteomes" id="UP000288216"/>
    </source>
</evidence>
<feature type="coiled-coil region" evidence="1">
    <location>
        <begin position="72"/>
        <end position="159"/>
    </location>
</feature>
<proteinExistence type="predicted"/>
<name>A0A401NZD3_SCYTO</name>
<dbReference type="STRING" id="75743.A0A401NZD3"/>
<protein>
    <submittedName>
        <fullName evidence="2">Uncharacterized protein</fullName>
    </submittedName>
</protein>
<sequence>MCQGLPTLEFYSLNLRSIPLEQVTKPALHSLTTKKSEKILKPHLESLKSHLVAGDQMAPRFSEELKEVLCEDEQSNVELESEEHMIQNLEEQQNKKTEAHGRTAQHEQNELYVDYKPVQQARHKVQKKKAIITDLKDQIKQLQQQYNETVEDNGRLQARLEAWMITAQSEQDILSNEVFCKEDIIHKLRMKQLAQEEKCNIAEEQRVGGPVAGNPAERRDQGSPRIVRLKCPLITKIS</sequence>
<evidence type="ECO:0000313" key="2">
    <source>
        <dbReference type="EMBL" id="GCB66227.1"/>
    </source>
</evidence>
<comment type="caution">
    <text evidence="2">The sequence shown here is derived from an EMBL/GenBank/DDBJ whole genome shotgun (WGS) entry which is preliminary data.</text>
</comment>
<dbReference type="Proteomes" id="UP000288216">
    <property type="component" value="Unassembled WGS sequence"/>
</dbReference>
<keyword evidence="3" id="KW-1185">Reference proteome</keyword>
<gene>
    <name evidence="2" type="ORF">scyTo_0013553</name>
</gene>
<accession>A0A401NZD3</accession>